<dbReference type="SUPFAM" id="SSF54523">
    <property type="entry name" value="Pili subunits"/>
    <property type="match status" value="1"/>
</dbReference>
<protein>
    <submittedName>
        <fullName evidence="2">Prepilin-type N-terminal cleavage/methylation domain-containing protein</fullName>
    </submittedName>
</protein>
<evidence type="ECO:0000256" key="1">
    <source>
        <dbReference type="SAM" id="Phobius"/>
    </source>
</evidence>
<dbReference type="PROSITE" id="PS00409">
    <property type="entry name" value="PROKAR_NTER_METHYL"/>
    <property type="match status" value="1"/>
</dbReference>
<dbReference type="Pfam" id="PF07963">
    <property type="entry name" value="N_methyl"/>
    <property type="match status" value="1"/>
</dbReference>
<dbReference type="InterPro" id="IPR045584">
    <property type="entry name" value="Pilin-like"/>
</dbReference>
<accession>A0A8J7U3E7</accession>
<dbReference type="AlphaFoldDB" id="A0A8J7U3E7"/>
<dbReference type="InterPro" id="IPR012902">
    <property type="entry name" value="N_methyl_site"/>
</dbReference>
<proteinExistence type="predicted"/>
<comment type="caution">
    <text evidence="2">The sequence shown here is derived from an EMBL/GenBank/DDBJ whole genome shotgun (WGS) entry which is preliminary data.</text>
</comment>
<gene>
    <name evidence="2" type="ORF">J3U88_01830</name>
</gene>
<keyword evidence="1" id="KW-1133">Transmembrane helix</keyword>
<keyword evidence="1" id="KW-0472">Membrane</keyword>
<sequence>MKRKGFSLVELMVVVAIIAILTAIALPMYSTFRRRATAQNAIGPCNDARKAIMEHFQQHETFLNFAFEGGAASGVGQLIARNPSLNVDTPIGTGLPSARGVTWTLSATDLTAGDDNIWRATIEFAFTTEVCAGCDGQYCILCDAGAGACAFEIDVDDTHDDANNPLNSLDKNRDTACDVANMAAVDAILNP</sequence>
<name>A0A8J7U3E7_9BACT</name>
<dbReference type="EMBL" id="JAFREP010000001">
    <property type="protein sequence ID" value="MBO1317181.1"/>
    <property type="molecule type" value="Genomic_DNA"/>
</dbReference>
<keyword evidence="1" id="KW-0812">Transmembrane</keyword>
<keyword evidence="3" id="KW-1185">Reference proteome</keyword>
<evidence type="ECO:0000313" key="2">
    <source>
        <dbReference type="EMBL" id="MBO1317181.1"/>
    </source>
</evidence>
<reference evidence="2" key="1">
    <citation type="submission" date="2021-03" db="EMBL/GenBank/DDBJ databases">
        <authorList>
            <person name="Wang G."/>
        </authorList>
    </citation>
    <scope>NUCLEOTIDE SEQUENCE</scope>
    <source>
        <strain evidence="2">KCTC 12899</strain>
    </source>
</reference>
<organism evidence="2 3">
    <name type="scientific">Acanthopleuribacter pedis</name>
    <dbReference type="NCBI Taxonomy" id="442870"/>
    <lineage>
        <taxon>Bacteria</taxon>
        <taxon>Pseudomonadati</taxon>
        <taxon>Acidobacteriota</taxon>
        <taxon>Holophagae</taxon>
        <taxon>Acanthopleuribacterales</taxon>
        <taxon>Acanthopleuribacteraceae</taxon>
        <taxon>Acanthopleuribacter</taxon>
    </lineage>
</organism>
<dbReference type="Proteomes" id="UP000664417">
    <property type="component" value="Unassembled WGS sequence"/>
</dbReference>
<dbReference type="Gene3D" id="3.30.700.10">
    <property type="entry name" value="Glycoprotein, Type 4 Pilin"/>
    <property type="match status" value="1"/>
</dbReference>
<dbReference type="NCBIfam" id="TIGR02532">
    <property type="entry name" value="IV_pilin_GFxxxE"/>
    <property type="match status" value="1"/>
</dbReference>
<evidence type="ECO:0000313" key="3">
    <source>
        <dbReference type="Proteomes" id="UP000664417"/>
    </source>
</evidence>
<feature type="transmembrane region" description="Helical" evidence="1">
    <location>
        <begin position="6"/>
        <end position="26"/>
    </location>
</feature>